<dbReference type="PANTHER" id="PTHR31001">
    <property type="entry name" value="UNCHARACTERIZED TRANSCRIPTIONAL REGULATORY PROTEIN"/>
    <property type="match status" value="1"/>
</dbReference>
<comment type="caution">
    <text evidence="3">The sequence shown here is derived from an EMBL/GenBank/DDBJ whole genome shotgun (WGS) entry which is preliminary data.</text>
</comment>
<accession>A0A8H4N558</accession>
<protein>
    <submittedName>
        <fullName evidence="3">Transcription factor</fullName>
    </submittedName>
</protein>
<dbReference type="PANTHER" id="PTHR31001:SF49">
    <property type="entry name" value="ZN(II)2CYS6 TRANSCRIPTION FACTOR (EUROFUNG)"/>
    <property type="match status" value="1"/>
</dbReference>
<evidence type="ECO:0000256" key="2">
    <source>
        <dbReference type="ARBA" id="ARBA00023242"/>
    </source>
</evidence>
<keyword evidence="4" id="KW-1185">Reference proteome</keyword>
<sequence>MTPMLYLNTRNKLLSVYGMITDLTKSTWPSSYHDVMQLDRKLQNTRTTMPAGLQLRPLPMSITDHGKTVIRRIHLDLTFHRARCILHRKYLTAARTNAHYEYSRTSCIDAAVQILKHQEVLYREVQPGGWLSQEVWMLTSVLNHDFLLAITILCLDLNYDLELASSSQLVEESAEQERRDKVIHALQDSYKVWVQTVNSSREARKAVEDLRVVLEKARRAPILKSGNRNPDFSGDAAPMNDLSHTSASIPLQSTETYDYETPTNSFPQAFDLFDGSLMQGNVGELNKITQPDGNFDLESWDAHFRSHSSPSLSALHKRNSLLDKRMMHSDLDG</sequence>
<dbReference type="AlphaFoldDB" id="A0A8H4N558"/>
<keyword evidence="2" id="KW-0539">Nucleus</keyword>
<dbReference type="GO" id="GO:0005634">
    <property type="term" value="C:nucleus"/>
    <property type="evidence" value="ECO:0007669"/>
    <property type="project" value="UniProtKB-SubCell"/>
</dbReference>
<evidence type="ECO:0000313" key="4">
    <source>
        <dbReference type="Proteomes" id="UP000572817"/>
    </source>
</evidence>
<gene>
    <name evidence="3" type="ORF">GTA08_BOTSDO13008</name>
</gene>
<evidence type="ECO:0000256" key="1">
    <source>
        <dbReference type="ARBA" id="ARBA00004123"/>
    </source>
</evidence>
<dbReference type="OrthoDB" id="4934715at2759"/>
<dbReference type="CDD" id="cd12148">
    <property type="entry name" value="fungal_TF_MHR"/>
    <property type="match status" value="1"/>
</dbReference>
<evidence type="ECO:0000313" key="3">
    <source>
        <dbReference type="EMBL" id="KAF4311529.1"/>
    </source>
</evidence>
<dbReference type="Proteomes" id="UP000572817">
    <property type="component" value="Unassembled WGS sequence"/>
</dbReference>
<reference evidence="3" key="1">
    <citation type="submission" date="2020-04" db="EMBL/GenBank/DDBJ databases">
        <title>Genome Assembly and Annotation of Botryosphaeria dothidea sdau 11-99, a Latent Pathogen of Apple Fruit Ring Rot in China.</title>
        <authorList>
            <person name="Yu C."/>
            <person name="Diao Y."/>
            <person name="Lu Q."/>
            <person name="Zhao J."/>
            <person name="Cui S."/>
            <person name="Peng C."/>
            <person name="He B."/>
            <person name="Liu H."/>
        </authorList>
    </citation>
    <scope>NUCLEOTIDE SEQUENCE [LARGE SCALE GENOMIC DNA]</scope>
    <source>
        <strain evidence="3">Sdau11-99</strain>
    </source>
</reference>
<comment type="subcellular location">
    <subcellularLocation>
        <location evidence="1">Nucleus</location>
    </subcellularLocation>
</comment>
<organism evidence="3 4">
    <name type="scientific">Botryosphaeria dothidea</name>
    <dbReference type="NCBI Taxonomy" id="55169"/>
    <lineage>
        <taxon>Eukaryota</taxon>
        <taxon>Fungi</taxon>
        <taxon>Dikarya</taxon>
        <taxon>Ascomycota</taxon>
        <taxon>Pezizomycotina</taxon>
        <taxon>Dothideomycetes</taxon>
        <taxon>Dothideomycetes incertae sedis</taxon>
        <taxon>Botryosphaeriales</taxon>
        <taxon>Botryosphaeriaceae</taxon>
        <taxon>Botryosphaeria</taxon>
    </lineage>
</organism>
<dbReference type="EMBL" id="WWBZ02000009">
    <property type="protein sequence ID" value="KAF4311529.1"/>
    <property type="molecule type" value="Genomic_DNA"/>
</dbReference>
<proteinExistence type="predicted"/>
<name>A0A8H4N558_9PEZI</name>
<dbReference type="InterPro" id="IPR050613">
    <property type="entry name" value="Sec_Metabolite_Reg"/>
</dbReference>